<dbReference type="InterPro" id="IPR017665">
    <property type="entry name" value="Guanylate_kinase"/>
</dbReference>
<dbReference type="SMART" id="SM00072">
    <property type="entry name" value="GuKc"/>
    <property type="match status" value="1"/>
</dbReference>
<dbReference type="OrthoDB" id="9808150at2"/>
<evidence type="ECO:0000256" key="7">
    <source>
        <dbReference type="ARBA" id="ARBA00022679"/>
    </source>
</evidence>
<evidence type="ECO:0000256" key="11">
    <source>
        <dbReference type="ARBA" id="ARBA00030128"/>
    </source>
</evidence>
<feature type="binding site" evidence="13">
    <location>
        <begin position="10"/>
        <end position="17"/>
    </location>
    <ligand>
        <name>ATP</name>
        <dbReference type="ChEBI" id="CHEBI:30616"/>
    </ligand>
</feature>
<reference evidence="15 16" key="1">
    <citation type="journal article" date="2015" name="Genome Announc.">
        <title>Complete Genome Sequence of Pseudoxanthomonas suwonensis Strain J1, a Cellulose-Degrading Bacterium Isolated from Leaf- and Wood-Enriched Soil.</title>
        <authorList>
            <person name="Hou L."/>
            <person name="Jiang J."/>
            <person name="Xu Z."/>
            <person name="Zhou Y."/>
            <person name="Leung F.C."/>
        </authorList>
    </citation>
    <scope>NUCLEOTIDE SEQUENCE [LARGE SCALE GENOMIC DNA]</scope>
    <source>
        <strain evidence="15 16">J1</strain>
    </source>
</reference>
<evidence type="ECO:0000313" key="15">
    <source>
        <dbReference type="EMBL" id="AKC88175.1"/>
    </source>
</evidence>
<dbReference type="EMBL" id="CP011144">
    <property type="protein sequence ID" value="AKC88175.1"/>
    <property type="molecule type" value="Genomic_DNA"/>
</dbReference>
<feature type="domain" description="Guanylate kinase-like" evidence="14">
    <location>
        <begin position="3"/>
        <end position="181"/>
    </location>
</feature>
<dbReference type="PANTHER" id="PTHR23117">
    <property type="entry name" value="GUANYLATE KINASE-RELATED"/>
    <property type="match status" value="1"/>
</dbReference>
<proteinExistence type="inferred from homology"/>
<evidence type="ECO:0000256" key="4">
    <source>
        <dbReference type="ARBA" id="ARBA00012961"/>
    </source>
</evidence>
<keyword evidence="8 13" id="KW-0547">Nucleotide-binding</keyword>
<evidence type="ECO:0000313" key="16">
    <source>
        <dbReference type="Proteomes" id="UP000033067"/>
    </source>
</evidence>
<name>A0A0E3UPW6_9GAMM</name>
<dbReference type="PROSITE" id="PS50052">
    <property type="entry name" value="GUANYLATE_KINASE_2"/>
    <property type="match status" value="1"/>
</dbReference>
<dbReference type="NCBIfam" id="TIGR03263">
    <property type="entry name" value="guanyl_kin"/>
    <property type="match status" value="1"/>
</dbReference>
<dbReference type="FunFam" id="3.40.50.300:FF:000084">
    <property type="entry name" value="Guanylate kinase"/>
    <property type="match status" value="1"/>
</dbReference>
<dbReference type="CDD" id="cd00071">
    <property type="entry name" value="GMPK"/>
    <property type="match status" value="1"/>
</dbReference>
<dbReference type="GO" id="GO:0005829">
    <property type="term" value="C:cytosol"/>
    <property type="evidence" value="ECO:0007669"/>
    <property type="project" value="TreeGrafter"/>
</dbReference>
<keyword evidence="16" id="KW-1185">Reference proteome</keyword>
<evidence type="ECO:0000259" key="14">
    <source>
        <dbReference type="PROSITE" id="PS50052"/>
    </source>
</evidence>
<dbReference type="HAMAP" id="MF_00328">
    <property type="entry name" value="Guanylate_kinase"/>
    <property type="match status" value="1"/>
</dbReference>
<evidence type="ECO:0000256" key="1">
    <source>
        <dbReference type="ARBA" id="ARBA00003531"/>
    </source>
</evidence>
<evidence type="ECO:0000256" key="10">
    <source>
        <dbReference type="ARBA" id="ARBA00022840"/>
    </source>
</evidence>
<dbReference type="AlphaFoldDB" id="A0A0E3UPW6"/>
<comment type="function">
    <text evidence="1 13">Essential for recycling GMP and indirectly, cGMP.</text>
</comment>
<evidence type="ECO:0000256" key="12">
    <source>
        <dbReference type="ARBA" id="ARBA00048594"/>
    </source>
</evidence>
<dbReference type="SUPFAM" id="SSF52540">
    <property type="entry name" value="P-loop containing nucleoside triphosphate hydrolases"/>
    <property type="match status" value="1"/>
</dbReference>
<dbReference type="InterPro" id="IPR027417">
    <property type="entry name" value="P-loop_NTPase"/>
</dbReference>
<dbReference type="Proteomes" id="UP000033067">
    <property type="component" value="Chromosome"/>
</dbReference>
<organism evidence="15 16">
    <name type="scientific">Pseudoxanthomonas suwonensis</name>
    <dbReference type="NCBI Taxonomy" id="314722"/>
    <lineage>
        <taxon>Bacteria</taxon>
        <taxon>Pseudomonadati</taxon>
        <taxon>Pseudomonadota</taxon>
        <taxon>Gammaproteobacteria</taxon>
        <taxon>Lysobacterales</taxon>
        <taxon>Lysobacteraceae</taxon>
        <taxon>Pseudoxanthomonas</taxon>
    </lineage>
</organism>
<evidence type="ECO:0000256" key="8">
    <source>
        <dbReference type="ARBA" id="ARBA00022741"/>
    </source>
</evidence>
<dbReference type="FunFam" id="3.30.63.10:FF:000005">
    <property type="entry name" value="Guanylate kinase"/>
    <property type="match status" value="1"/>
</dbReference>
<comment type="catalytic activity">
    <reaction evidence="12 13">
        <text>GMP + ATP = GDP + ADP</text>
        <dbReference type="Rhea" id="RHEA:20780"/>
        <dbReference type="ChEBI" id="CHEBI:30616"/>
        <dbReference type="ChEBI" id="CHEBI:58115"/>
        <dbReference type="ChEBI" id="CHEBI:58189"/>
        <dbReference type="ChEBI" id="CHEBI:456216"/>
        <dbReference type="EC" id="2.7.4.8"/>
    </reaction>
</comment>
<dbReference type="RefSeq" id="WP_052633917.1">
    <property type="nucleotide sequence ID" value="NZ_CP011144.1"/>
</dbReference>
<dbReference type="InterPro" id="IPR008145">
    <property type="entry name" value="GK/Ca_channel_bsu"/>
</dbReference>
<evidence type="ECO:0000256" key="5">
    <source>
        <dbReference type="ARBA" id="ARBA00016296"/>
    </source>
</evidence>
<accession>A0A0E3UPW6</accession>
<keyword evidence="6 13" id="KW-0963">Cytoplasm</keyword>
<dbReference type="Gene3D" id="3.40.50.300">
    <property type="entry name" value="P-loop containing nucleotide triphosphate hydrolases"/>
    <property type="match status" value="1"/>
</dbReference>
<dbReference type="PANTHER" id="PTHR23117:SF13">
    <property type="entry name" value="GUANYLATE KINASE"/>
    <property type="match status" value="1"/>
</dbReference>
<protein>
    <recommendedName>
        <fullName evidence="5 13">Guanylate kinase</fullName>
        <ecNumber evidence="4 13">2.7.4.8</ecNumber>
    </recommendedName>
    <alternativeName>
        <fullName evidence="11 13">GMP kinase</fullName>
    </alternativeName>
</protein>
<dbReference type="PROSITE" id="PS00856">
    <property type="entry name" value="GUANYLATE_KINASE_1"/>
    <property type="match status" value="1"/>
</dbReference>
<keyword evidence="10 13" id="KW-0067">ATP-binding</keyword>
<comment type="subcellular location">
    <subcellularLocation>
        <location evidence="2 13">Cytoplasm</location>
    </subcellularLocation>
</comment>
<dbReference type="GO" id="GO:0005524">
    <property type="term" value="F:ATP binding"/>
    <property type="evidence" value="ECO:0007669"/>
    <property type="project" value="UniProtKB-UniRule"/>
</dbReference>
<dbReference type="InterPro" id="IPR008144">
    <property type="entry name" value="Guanylate_kin-like_dom"/>
</dbReference>
<dbReference type="GO" id="GO:0004385">
    <property type="term" value="F:GMP kinase activity"/>
    <property type="evidence" value="ECO:0007669"/>
    <property type="project" value="UniProtKB-UniRule"/>
</dbReference>
<evidence type="ECO:0000256" key="3">
    <source>
        <dbReference type="ARBA" id="ARBA00005790"/>
    </source>
</evidence>
<keyword evidence="7 13" id="KW-0808">Transferase</keyword>
<dbReference type="PATRIC" id="fig|314722.6.peg.930"/>
<dbReference type="Gene3D" id="3.30.63.10">
    <property type="entry name" value="Guanylate Kinase phosphate binding domain"/>
    <property type="match status" value="1"/>
</dbReference>
<comment type="similarity">
    <text evidence="3 13">Belongs to the guanylate kinase family.</text>
</comment>
<dbReference type="KEGG" id="psuw:WQ53_04435"/>
<gene>
    <name evidence="13" type="primary">gmk</name>
    <name evidence="15" type="ORF">WQ53_04435</name>
</gene>
<dbReference type="EC" id="2.7.4.8" evidence="4 13"/>
<sequence>MRGTLFVVAAPSGAGKSSIVNAVLARDPQIRLSISFTSRAPRPGERHAQHYHFVPADEFQRMIDAGDFFEYARVHGDWKGTARQSVEPQLAAGHDVLLEIDWQGAAQVRAKVPDAISVFILPPSREALEQRMRHRGQDSEAVIAQRLAAAREEMSHYAEFDYVIVNEVFETAVDDMCAVFTASRLRRAQQQTRHGGLIAALLAPDA</sequence>
<evidence type="ECO:0000256" key="9">
    <source>
        <dbReference type="ARBA" id="ARBA00022777"/>
    </source>
</evidence>
<evidence type="ECO:0000256" key="13">
    <source>
        <dbReference type="HAMAP-Rule" id="MF_00328"/>
    </source>
</evidence>
<dbReference type="InterPro" id="IPR020590">
    <property type="entry name" value="Guanylate_kinase_CS"/>
</dbReference>
<evidence type="ECO:0000256" key="2">
    <source>
        <dbReference type="ARBA" id="ARBA00004496"/>
    </source>
</evidence>
<evidence type="ECO:0000256" key="6">
    <source>
        <dbReference type="ARBA" id="ARBA00022490"/>
    </source>
</evidence>
<dbReference type="Pfam" id="PF00625">
    <property type="entry name" value="Guanylate_kin"/>
    <property type="match status" value="1"/>
</dbReference>
<keyword evidence="9 13" id="KW-0418">Kinase</keyword>